<comment type="function">
    <text evidence="7">Catalyzes the formation of 4-diphosphocytidyl-2-C-methyl-D-erythritol from CTP and 2-C-methyl-D-erythritol 4-phosphate (MEP).</text>
</comment>
<dbReference type="InterPro" id="IPR001228">
    <property type="entry name" value="IspD"/>
</dbReference>
<sequence length="238" mass="26312">MKENEPIVAVVPAAGVGARMQADRPKQYLQIAGKTVLQHSVERLLENDRVQAAVVAVSDDDPYFDDIQWQSDKPVYRVSGGCERADSVLSGATYALTFLNAHWVLVHDAARPCLRSADLNLLIEKIVNNTAHVGGILAVPVRDTMKRTTGERVEHTVDREQLWHAQTPQLFPATALTKVLSEGLADGAIITDEASAFEWANQSHIVVEGHADNIKITHPEDLVLAKFYLDQKTQQEFI</sequence>
<feature type="site" description="Transition state stabilizer" evidence="7">
    <location>
        <position position="19"/>
    </location>
</feature>
<dbReference type="GO" id="GO:0050518">
    <property type="term" value="F:2-C-methyl-D-erythritol 4-phosphate cytidylyltransferase activity"/>
    <property type="evidence" value="ECO:0007669"/>
    <property type="project" value="UniProtKB-UniRule"/>
</dbReference>
<name>A0AA42B6N2_9GAMM</name>
<dbReference type="InterPro" id="IPR034683">
    <property type="entry name" value="IspD/TarI"/>
</dbReference>
<keyword evidence="6 7" id="KW-0414">Isoprene biosynthesis</keyword>
<dbReference type="InterPro" id="IPR050088">
    <property type="entry name" value="IspD/TarI_cytidylyltransf_bact"/>
</dbReference>
<reference evidence="8 9" key="1">
    <citation type="journal article" date="2013" name="Antonie Van Leeuwenhoek">
        <title>Echinimonas agarilytica gen. nov., sp. nov., a new gammaproteobacterium isolated from the sea urchin Strongylocentrotus intermedius.</title>
        <authorList>
            <person name="Nedashkovskaya O.I."/>
            <person name="Stenkova A.M."/>
            <person name="Zhukova N.V."/>
            <person name="Van Trappen S."/>
            <person name="Lee J.S."/>
            <person name="Kim S.B."/>
        </authorList>
    </citation>
    <scope>NUCLEOTIDE SEQUENCE [LARGE SCALE GENOMIC DNA]</scope>
    <source>
        <strain evidence="8 9">KMM 6351</strain>
    </source>
</reference>
<dbReference type="PANTHER" id="PTHR32125">
    <property type="entry name" value="2-C-METHYL-D-ERYTHRITOL 4-PHOSPHATE CYTIDYLYLTRANSFERASE, CHLOROPLASTIC"/>
    <property type="match status" value="1"/>
</dbReference>
<dbReference type="Gene3D" id="3.90.550.10">
    <property type="entry name" value="Spore Coat Polysaccharide Biosynthesis Protein SpsA, Chain A"/>
    <property type="match status" value="1"/>
</dbReference>
<evidence type="ECO:0000256" key="3">
    <source>
        <dbReference type="ARBA" id="ARBA00009789"/>
    </source>
</evidence>
<feature type="site" description="Positions MEP for the nucleophilic attack" evidence="7">
    <location>
        <position position="159"/>
    </location>
</feature>
<dbReference type="RefSeq" id="WP_251260185.1">
    <property type="nucleotide sequence ID" value="NZ_JAMQGP010000001.1"/>
</dbReference>
<comment type="catalytic activity">
    <reaction evidence="1 7">
        <text>2-C-methyl-D-erythritol 4-phosphate + CTP + H(+) = 4-CDP-2-C-methyl-D-erythritol + diphosphate</text>
        <dbReference type="Rhea" id="RHEA:13429"/>
        <dbReference type="ChEBI" id="CHEBI:15378"/>
        <dbReference type="ChEBI" id="CHEBI:33019"/>
        <dbReference type="ChEBI" id="CHEBI:37563"/>
        <dbReference type="ChEBI" id="CHEBI:57823"/>
        <dbReference type="ChEBI" id="CHEBI:58262"/>
        <dbReference type="EC" id="2.7.7.60"/>
    </reaction>
</comment>
<dbReference type="GO" id="GO:0019288">
    <property type="term" value="P:isopentenyl diphosphate biosynthetic process, methylerythritol 4-phosphate pathway"/>
    <property type="evidence" value="ECO:0007669"/>
    <property type="project" value="UniProtKB-UniRule"/>
</dbReference>
<keyword evidence="4 7" id="KW-0808">Transferase</keyword>
<dbReference type="EC" id="2.7.7.60" evidence="7"/>
<dbReference type="CDD" id="cd02516">
    <property type="entry name" value="CDP-ME_synthetase"/>
    <property type="match status" value="1"/>
</dbReference>
<evidence type="ECO:0000256" key="6">
    <source>
        <dbReference type="ARBA" id="ARBA00023229"/>
    </source>
</evidence>
<evidence type="ECO:0000256" key="7">
    <source>
        <dbReference type="HAMAP-Rule" id="MF_00108"/>
    </source>
</evidence>
<comment type="caution">
    <text evidence="8">The sequence shown here is derived from an EMBL/GenBank/DDBJ whole genome shotgun (WGS) entry which is preliminary data.</text>
</comment>
<dbReference type="HAMAP" id="MF_00108">
    <property type="entry name" value="IspD"/>
    <property type="match status" value="1"/>
</dbReference>
<evidence type="ECO:0000313" key="8">
    <source>
        <dbReference type="EMBL" id="MCM2678835.1"/>
    </source>
</evidence>
<dbReference type="EMBL" id="JAMQGP010000001">
    <property type="protein sequence ID" value="MCM2678835.1"/>
    <property type="molecule type" value="Genomic_DNA"/>
</dbReference>
<organism evidence="8 9">
    <name type="scientific">Echinimonas agarilytica</name>
    <dbReference type="NCBI Taxonomy" id="1215918"/>
    <lineage>
        <taxon>Bacteria</taxon>
        <taxon>Pseudomonadati</taxon>
        <taxon>Pseudomonadota</taxon>
        <taxon>Gammaproteobacteria</taxon>
        <taxon>Alteromonadales</taxon>
        <taxon>Echinimonadaceae</taxon>
        <taxon>Echinimonas</taxon>
    </lineage>
</organism>
<dbReference type="FunFam" id="3.90.550.10:FF:000003">
    <property type="entry name" value="2-C-methyl-D-erythritol 4-phosphate cytidylyltransferase"/>
    <property type="match status" value="1"/>
</dbReference>
<proteinExistence type="inferred from homology"/>
<dbReference type="InterPro" id="IPR029044">
    <property type="entry name" value="Nucleotide-diphossugar_trans"/>
</dbReference>
<dbReference type="NCBIfam" id="TIGR00453">
    <property type="entry name" value="ispD"/>
    <property type="match status" value="1"/>
</dbReference>
<evidence type="ECO:0000256" key="2">
    <source>
        <dbReference type="ARBA" id="ARBA00004787"/>
    </source>
</evidence>
<feature type="site" description="Positions MEP for the nucleophilic attack" evidence="7">
    <location>
        <position position="215"/>
    </location>
</feature>
<protein>
    <recommendedName>
        <fullName evidence="7">2-C-methyl-D-erythritol 4-phosphate cytidylyltransferase</fullName>
        <ecNumber evidence="7">2.7.7.60</ecNumber>
    </recommendedName>
    <alternativeName>
        <fullName evidence="7">4-diphosphocytidyl-2C-methyl-D-erythritol synthase</fullName>
    </alternativeName>
    <alternativeName>
        <fullName evidence="7">MEP cytidylyltransferase</fullName>
        <shortName evidence="7">MCT</shortName>
    </alternativeName>
</protein>
<accession>A0AA42B6N2</accession>
<dbReference type="InterPro" id="IPR018294">
    <property type="entry name" value="ISPD_synthase_CS"/>
</dbReference>
<feature type="site" description="Transition state stabilizer" evidence="7">
    <location>
        <position position="26"/>
    </location>
</feature>
<comment type="pathway">
    <text evidence="2 7">Isoprenoid biosynthesis; isopentenyl diphosphate biosynthesis via DXP pathway; isopentenyl diphosphate from 1-deoxy-D-xylulose 5-phosphate: step 2/6.</text>
</comment>
<dbReference type="PANTHER" id="PTHR32125:SF4">
    <property type="entry name" value="2-C-METHYL-D-ERYTHRITOL 4-PHOSPHATE CYTIDYLYLTRANSFERASE, CHLOROPLASTIC"/>
    <property type="match status" value="1"/>
</dbReference>
<evidence type="ECO:0000256" key="1">
    <source>
        <dbReference type="ARBA" id="ARBA00001282"/>
    </source>
</evidence>
<dbReference type="PROSITE" id="PS01295">
    <property type="entry name" value="ISPD"/>
    <property type="match status" value="1"/>
</dbReference>
<comment type="similarity">
    <text evidence="3 7">Belongs to the IspD/TarI cytidylyltransferase family. IspD subfamily.</text>
</comment>
<dbReference type="Pfam" id="PF01128">
    <property type="entry name" value="IspD"/>
    <property type="match status" value="1"/>
</dbReference>
<evidence type="ECO:0000256" key="5">
    <source>
        <dbReference type="ARBA" id="ARBA00022695"/>
    </source>
</evidence>
<dbReference type="AlphaFoldDB" id="A0AA42B6N2"/>
<keyword evidence="5 7" id="KW-0548">Nucleotidyltransferase</keyword>
<evidence type="ECO:0000313" key="9">
    <source>
        <dbReference type="Proteomes" id="UP001165393"/>
    </source>
</evidence>
<dbReference type="SUPFAM" id="SSF53448">
    <property type="entry name" value="Nucleotide-diphospho-sugar transferases"/>
    <property type="match status" value="1"/>
</dbReference>
<dbReference type="Proteomes" id="UP001165393">
    <property type="component" value="Unassembled WGS sequence"/>
</dbReference>
<keyword evidence="9" id="KW-1185">Reference proteome</keyword>
<gene>
    <name evidence="7 8" type="primary">ispD</name>
    <name evidence="8" type="ORF">NAF29_03985</name>
</gene>
<evidence type="ECO:0000256" key="4">
    <source>
        <dbReference type="ARBA" id="ARBA00022679"/>
    </source>
</evidence>